<dbReference type="AlphaFoldDB" id="A0A9N8HFL3"/>
<organism evidence="1 2">
    <name type="scientific">Seminavis robusta</name>
    <dbReference type="NCBI Taxonomy" id="568900"/>
    <lineage>
        <taxon>Eukaryota</taxon>
        <taxon>Sar</taxon>
        <taxon>Stramenopiles</taxon>
        <taxon>Ochrophyta</taxon>
        <taxon>Bacillariophyta</taxon>
        <taxon>Bacillariophyceae</taxon>
        <taxon>Bacillariophycidae</taxon>
        <taxon>Naviculales</taxon>
        <taxon>Naviculaceae</taxon>
        <taxon>Seminavis</taxon>
    </lineage>
</organism>
<accession>A0A9N8HFL3</accession>
<reference evidence="1" key="1">
    <citation type="submission" date="2020-06" db="EMBL/GenBank/DDBJ databases">
        <authorList>
            <consortium name="Plant Systems Biology data submission"/>
        </authorList>
    </citation>
    <scope>NUCLEOTIDE SEQUENCE</scope>
    <source>
        <strain evidence="1">D6</strain>
    </source>
</reference>
<comment type="caution">
    <text evidence="1">The sequence shown here is derived from an EMBL/GenBank/DDBJ whole genome shotgun (WGS) entry which is preliminary data.</text>
</comment>
<proteinExistence type="predicted"/>
<gene>
    <name evidence="1" type="ORF">SEMRO_461_G147830.1</name>
</gene>
<evidence type="ECO:0000313" key="2">
    <source>
        <dbReference type="Proteomes" id="UP001153069"/>
    </source>
</evidence>
<keyword evidence="2" id="KW-1185">Reference proteome</keyword>
<protein>
    <submittedName>
        <fullName evidence="1">Uncharacterized protein</fullName>
    </submittedName>
</protein>
<dbReference type="EMBL" id="CAICTM010000460">
    <property type="protein sequence ID" value="CAB9510972.1"/>
    <property type="molecule type" value="Genomic_DNA"/>
</dbReference>
<evidence type="ECO:0000313" key="1">
    <source>
        <dbReference type="EMBL" id="CAB9510972.1"/>
    </source>
</evidence>
<dbReference type="Proteomes" id="UP001153069">
    <property type="component" value="Unassembled WGS sequence"/>
</dbReference>
<sequence>MSYACCDMDYLKPFWGARPKFLREPRIYSGAESKARTIVAVRQIKLAITNAQLGILVVMHQDTSYSETCRKLLMCATDPAADNDEDDCNEEAIDTSSAAQNEIALGTDWLQCIPSCPDSNSALTPTTPKRQHGQLLLCIGTFSKYSSMCMNDSTMSTLDEANDPNNVIIITKSAIMLPLDYQEQIVHGAHAEEAVQAVAVALRDSKSSRLTWGHGPGTKSRLLSWAFSHLPYASRMNLVLELNTSRQSALLKPLSKSLHEMNSNKHTVFDMMASYIQFQNQMKLSMGPKGDAPLSTSLMLASMSA</sequence>
<name>A0A9N8HFL3_9STRA</name>